<dbReference type="GeneID" id="303190028"/>
<gene>
    <name evidence="1" type="ORF">CIK83_13965</name>
</gene>
<dbReference type="InterPro" id="IPR038626">
    <property type="entry name" value="Rof-like_sf"/>
</dbReference>
<evidence type="ECO:0000313" key="2">
    <source>
        <dbReference type="Proteomes" id="UP000252479"/>
    </source>
</evidence>
<organism evidence="1 2">
    <name type="scientific">Vibrio casei</name>
    <dbReference type="NCBI Taxonomy" id="673372"/>
    <lineage>
        <taxon>Bacteria</taxon>
        <taxon>Pseudomonadati</taxon>
        <taxon>Pseudomonadota</taxon>
        <taxon>Gammaproteobacteria</taxon>
        <taxon>Vibrionales</taxon>
        <taxon>Vibrionaceae</taxon>
        <taxon>Vibrio</taxon>
    </lineage>
</organism>
<dbReference type="Proteomes" id="UP000252479">
    <property type="component" value="Unassembled WGS sequence"/>
</dbReference>
<dbReference type="EMBL" id="QPGL01000002">
    <property type="protein sequence ID" value="RCS70527.1"/>
    <property type="molecule type" value="Genomic_DNA"/>
</dbReference>
<dbReference type="Pfam" id="PF07073">
    <property type="entry name" value="ROF"/>
    <property type="match status" value="1"/>
</dbReference>
<accession>A0A368LIJ1</accession>
<proteinExistence type="predicted"/>
<dbReference type="InterPro" id="IPR023534">
    <property type="entry name" value="Rof/RNase_P-like"/>
</dbReference>
<sequence length="79" mass="9179">MPNYQPIACSIYDEYELACLHHDRLNIQLKIGGNIQATAINVYHEKNTGEWLEIEVKSANGQKERQRIRLDHIASFQKI</sequence>
<dbReference type="AlphaFoldDB" id="A0A368LIJ1"/>
<evidence type="ECO:0000313" key="1">
    <source>
        <dbReference type="EMBL" id="RCS70527.1"/>
    </source>
</evidence>
<name>A0A368LIJ1_9VIBR</name>
<keyword evidence="2" id="KW-1185">Reference proteome</keyword>
<dbReference type="InterPro" id="IPR009778">
    <property type="entry name" value="ROF"/>
</dbReference>
<protein>
    <submittedName>
        <fullName evidence="1">Rho-binding antiterminator</fullName>
    </submittedName>
</protein>
<dbReference type="SUPFAM" id="SSF101744">
    <property type="entry name" value="Rof/RNase P subunit-like"/>
    <property type="match status" value="1"/>
</dbReference>
<dbReference type="Gene3D" id="2.30.30.400">
    <property type="entry name" value="Rof-like"/>
    <property type="match status" value="1"/>
</dbReference>
<dbReference type="OrthoDB" id="5344363at2"/>
<dbReference type="RefSeq" id="WP_086960176.1">
    <property type="nucleotide sequence ID" value="NZ_AP018681.1"/>
</dbReference>
<reference evidence="1 2" key="1">
    <citation type="journal article" date="2017" name="Elife">
        <title>Extensive horizontal gene transfer in cheese-associated bacteria.</title>
        <authorList>
            <person name="Bonham K.S."/>
            <person name="Wolfe B.E."/>
            <person name="Dutton R.J."/>
        </authorList>
    </citation>
    <scope>NUCLEOTIDE SEQUENCE [LARGE SCALE GENOMIC DNA]</scope>
    <source>
        <strain evidence="1 2">JB196</strain>
    </source>
</reference>
<comment type="caution">
    <text evidence="1">The sequence shown here is derived from an EMBL/GenBank/DDBJ whole genome shotgun (WGS) entry which is preliminary data.</text>
</comment>